<evidence type="ECO:0000313" key="4">
    <source>
        <dbReference type="WBParaSite" id="PTRK_0001322400.1"/>
    </source>
</evidence>
<accession>A0A0N4ZX09</accession>
<evidence type="ECO:0000256" key="1">
    <source>
        <dbReference type="PROSITE-ProRule" id="PRU00723"/>
    </source>
</evidence>
<dbReference type="Proteomes" id="UP000038045">
    <property type="component" value="Unplaced"/>
</dbReference>
<keyword evidence="1" id="KW-0863">Zinc-finger</keyword>
<proteinExistence type="predicted"/>
<dbReference type="Gene3D" id="4.10.1000.10">
    <property type="entry name" value="Zinc finger, CCCH-type"/>
    <property type="match status" value="1"/>
</dbReference>
<dbReference type="AlphaFoldDB" id="A0A0N4ZX09"/>
<dbReference type="WBParaSite" id="PTRK_0001322400.1">
    <property type="protein sequence ID" value="PTRK_0001322400.1"/>
    <property type="gene ID" value="PTRK_0001322400"/>
</dbReference>
<protein>
    <submittedName>
        <fullName evidence="4">C3H1-type domain-containing protein</fullName>
    </submittedName>
</protein>
<name>A0A0N4ZX09_PARTI</name>
<keyword evidence="1" id="KW-0862">Zinc</keyword>
<evidence type="ECO:0000259" key="2">
    <source>
        <dbReference type="PROSITE" id="PS50103"/>
    </source>
</evidence>
<organism evidence="3 4">
    <name type="scientific">Parastrongyloides trichosuri</name>
    <name type="common">Possum-specific nematode worm</name>
    <dbReference type="NCBI Taxonomy" id="131310"/>
    <lineage>
        <taxon>Eukaryota</taxon>
        <taxon>Metazoa</taxon>
        <taxon>Ecdysozoa</taxon>
        <taxon>Nematoda</taxon>
        <taxon>Chromadorea</taxon>
        <taxon>Rhabditida</taxon>
        <taxon>Tylenchina</taxon>
        <taxon>Panagrolaimomorpha</taxon>
        <taxon>Strongyloidoidea</taxon>
        <taxon>Strongyloididae</taxon>
        <taxon>Parastrongyloides</taxon>
    </lineage>
</organism>
<reference evidence="4" key="1">
    <citation type="submission" date="2017-02" db="UniProtKB">
        <authorList>
            <consortium name="WormBaseParasite"/>
        </authorList>
    </citation>
    <scope>IDENTIFICATION</scope>
</reference>
<feature type="domain" description="C3H1-type" evidence="2">
    <location>
        <begin position="247"/>
        <end position="275"/>
    </location>
</feature>
<dbReference type="PROSITE" id="PS50103">
    <property type="entry name" value="ZF_C3H1"/>
    <property type="match status" value="1"/>
</dbReference>
<sequence>MVNINSNDISLYETENIALPNAEVQTVHSNEFYSNNYYSVENDINHTNELGSFQCHQNVEVPQSSYSYYCPPENKQMYIISEINSQNVYNPVQIQSNIQQNNSCKCSNDVHTFQKNPRRQRLAFNRSMRSNRPYSNSYMDNSFSNSICGSSYGSSLFQSRENFNHGNFDRSQSGKNFSSLTSSFDNSFFNKVRITNDKEILKIGICPSFCFKNKCELFPQCTLSHSRLDYEESLFISNEGHQNQKILLLREECKYFSSSGKCLNGLTCEYMHKTPIQIVETKNQEEIINNLYEEDGLYQDIFNDSDQALSSLNMCEFYT</sequence>
<dbReference type="GO" id="GO:0008270">
    <property type="term" value="F:zinc ion binding"/>
    <property type="evidence" value="ECO:0007669"/>
    <property type="project" value="UniProtKB-KW"/>
</dbReference>
<keyword evidence="1" id="KW-0479">Metal-binding</keyword>
<dbReference type="InterPro" id="IPR000571">
    <property type="entry name" value="Znf_CCCH"/>
</dbReference>
<keyword evidence="3" id="KW-1185">Reference proteome</keyword>
<feature type="zinc finger region" description="C3H1-type" evidence="1">
    <location>
        <begin position="247"/>
        <end position="275"/>
    </location>
</feature>
<evidence type="ECO:0000313" key="3">
    <source>
        <dbReference type="Proteomes" id="UP000038045"/>
    </source>
</evidence>